<feature type="compositionally biased region" description="Polar residues" evidence="1">
    <location>
        <begin position="1"/>
        <end position="13"/>
    </location>
</feature>
<feature type="region of interest" description="Disordered" evidence="1">
    <location>
        <begin position="1"/>
        <end position="21"/>
    </location>
</feature>
<comment type="caution">
    <text evidence="2">The sequence shown here is derived from an EMBL/GenBank/DDBJ whole genome shotgun (WGS) entry which is preliminary data.</text>
</comment>
<protein>
    <submittedName>
        <fullName evidence="2">Uncharacterized protein</fullName>
    </submittedName>
</protein>
<dbReference type="NCBIfam" id="NF033752">
    <property type="entry name" value="linaridin_CypA"/>
    <property type="match status" value="1"/>
</dbReference>
<name>A0A3A9W2X9_9ACTN</name>
<evidence type="ECO:0000313" key="5">
    <source>
        <dbReference type="Proteomes" id="UP000275024"/>
    </source>
</evidence>
<evidence type="ECO:0000313" key="3">
    <source>
        <dbReference type="EMBL" id="RKN13425.1"/>
    </source>
</evidence>
<reference evidence="4 5" key="1">
    <citation type="submission" date="2018-09" db="EMBL/GenBank/DDBJ databases">
        <title>Streptomyces sp. nov. DS1-2, an endophytic actinomycete isolated from roots of Dendrobium scabrilingue.</title>
        <authorList>
            <person name="Kuncharoen N."/>
            <person name="Kudo T."/>
            <person name="Ohkuma M."/>
            <person name="Yuki M."/>
            <person name="Tanasupawat S."/>
        </authorList>
    </citation>
    <scope>NUCLEOTIDE SEQUENCE [LARGE SCALE GENOMIC DNA]</scope>
    <source>
        <strain evidence="2 5">AZ1-7</strain>
        <strain evidence="3 4">DS1-2</strain>
    </source>
</reference>
<keyword evidence="4" id="KW-1185">Reference proteome</keyword>
<dbReference type="Proteomes" id="UP000268652">
    <property type="component" value="Unassembled WGS sequence"/>
</dbReference>
<dbReference type="EMBL" id="RBDY01000047">
    <property type="protein sequence ID" value="RKN13425.1"/>
    <property type="molecule type" value="Genomic_DNA"/>
</dbReference>
<organism evidence="2 5">
    <name type="scientific">Streptomyces radicis</name>
    <dbReference type="NCBI Taxonomy" id="1750517"/>
    <lineage>
        <taxon>Bacteria</taxon>
        <taxon>Bacillati</taxon>
        <taxon>Actinomycetota</taxon>
        <taxon>Actinomycetes</taxon>
        <taxon>Kitasatosporales</taxon>
        <taxon>Streptomycetaceae</taxon>
        <taxon>Streptomyces</taxon>
    </lineage>
</organism>
<accession>A0A3A9W2X9</accession>
<gene>
    <name evidence="3" type="ORF">D7318_31155</name>
    <name evidence="2" type="ORF">D7319_31160</name>
</gene>
<dbReference type="AlphaFoldDB" id="A0A3A9W2X9"/>
<sequence>MGNFRSVETLSLSKETRKGSKMRLNSIAAQEKDTGIRPESIATQEFANGVLRDAAPGFHSDSEIPAMATPATPTAAQFVIQGSTICLVC</sequence>
<dbReference type="Proteomes" id="UP000275024">
    <property type="component" value="Unassembled WGS sequence"/>
</dbReference>
<evidence type="ECO:0000313" key="4">
    <source>
        <dbReference type="Proteomes" id="UP000268652"/>
    </source>
</evidence>
<evidence type="ECO:0000313" key="2">
    <source>
        <dbReference type="EMBL" id="RKN03564.1"/>
    </source>
</evidence>
<evidence type="ECO:0000256" key="1">
    <source>
        <dbReference type="SAM" id="MobiDB-lite"/>
    </source>
</evidence>
<proteinExistence type="predicted"/>
<dbReference type="EMBL" id="RBDX01000047">
    <property type="protein sequence ID" value="RKN03564.1"/>
    <property type="molecule type" value="Genomic_DNA"/>
</dbReference>